<dbReference type="InterPro" id="IPR004875">
    <property type="entry name" value="DDE_SF_endonuclease_dom"/>
</dbReference>
<dbReference type="VEuPathDB" id="FungiDB:H310_11705"/>
<dbReference type="GO" id="GO:0003676">
    <property type="term" value="F:nucleic acid binding"/>
    <property type="evidence" value="ECO:0007669"/>
    <property type="project" value="InterPro"/>
</dbReference>
<accession>A0A3R6YYF4</accession>
<reference evidence="2 3" key="1">
    <citation type="submission" date="2018-08" db="EMBL/GenBank/DDBJ databases">
        <title>Aphanomyces genome sequencing and annotation.</title>
        <authorList>
            <person name="Minardi D."/>
            <person name="Oidtmann B."/>
            <person name="Van Der Giezen M."/>
            <person name="Studholme D.J."/>
        </authorList>
    </citation>
    <scope>NUCLEOTIDE SEQUENCE [LARGE SCALE GENOMIC DNA]</scope>
    <source>
        <strain evidence="2 3">NJM0002</strain>
    </source>
</reference>
<comment type="caution">
    <text evidence="2">The sequence shown here is derived from an EMBL/GenBank/DDBJ whole genome shotgun (WGS) entry which is preliminary data.</text>
</comment>
<evidence type="ECO:0000259" key="1">
    <source>
        <dbReference type="Pfam" id="PF03184"/>
    </source>
</evidence>
<name>A0A3R6YYF4_9STRA</name>
<protein>
    <recommendedName>
        <fullName evidence="1">DDE-1 domain-containing protein</fullName>
    </recommendedName>
</protein>
<dbReference type="Pfam" id="PF03184">
    <property type="entry name" value="DDE_1"/>
    <property type="match status" value="1"/>
</dbReference>
<dbReference type="EMBL" id="QUSY01000458">
    <property type="protein sequence ID" value="RHY29299.1"/>
    <property type="molecule type" value="Genomic_DNA"/>
</dbReference>
<keyword evidence="3" id="KW-1185">Reference proteome</keyword>
<proteinExistence type="predicted"/>
<sequence length="149" mass="16253">MPPHAIWSVRGGTAKICSGEKNSYRMTAVLAVRASGEKLPIQFIMRGKKSGAIEKSEFEGFPIAHRYAVQDKATMDSRVWAMYLRQLLKPQIREPSVLLLDNFEPHVSKEGCKIASDEAGCIVAAIPTNATSYVKPLDVGAMGGSFQTP</sequence>
<evidence type="ECO:0000313" key="3">
    <source>
        <dbReference type="Proteomes" id="UP000285060"/>
    </source>
</evidence>
<organism evidence="2 3">
    <name type="scientific">Aphanomyces invadans</name>
    <dbReference type="NCBI Taxonomy" id="157072"/>
    <lineage>
        <taxon>Eukaryota</taxon>
        <taxon>Sar</taxon>
        <taxon>Stramenopiles</taxon>
        <taxon>Oomycota</taxon>
        <taxon>Saprolegniomycetes</taxon>
        <taxon>Saprolegniales</taxon>
        <taxon>Verrucalvaceae</taxon>
        <taxon>Aphanomyces</taxon>
    </lineage>
</organism>
<gene>
    <name evidence="2" type="ORF">DYB32_005245</name>
</gene>
<feature type="domain" description="DDE-1" evidence="1">
    <location>
        <begin position="25"/>
        <end position="140"/>
    </location>
</feature>
<dbReference type="Proteomes" id="UP000285060">
    <property type="component" value="Unassembled WGS sequence"/>
</dbReference>
<dbReference type="AlphaFoldDB" id="A0A3R6YYF4"/>
<evidence type="ECO:0000313" key="2">
    <source>
        <dbReference type="EMBL" id="RHY29299.1"/>
    </source>
</evidence>